<reference evidence="1" key="1">
    <citation type="submission" date="2020-04" db="EMBL/GenBank/DDBJ databases">
        <authorList>
            <person name="Chiriac C."/>
            <person name="Salcher M."/>
            <person name="Ghai R."/>
            <person name="Kavagutti S V."/>
        </authorList>
    </citation>
    <scope>NUCLEOTIDE SEQUENCE</scope>
</reference>
<evidence type="ECO:0000313" key="1">
    <source>
        <dbReference type="EMBL" id="CAB4161034.1"/>
    </source>
</evidence>
<proteinExistence type="predicted"/>
<dbReference type="EMBL" id="LR796705">
    <property type="protein sequence ID" value="CAB4161034.1"/>
    <property type="molecule type" value="Genomic_DNA"/>
</dbReference>
<accession>A0A6J5P0L5</accession>
<sequence length="143" mass="16141">MPEIDMGNGNQFDAINGGVTQEEHDKNLAQSIEMREQEVYQYQTNINNYTAMLASCIQDPWPQRLLPYRGMGRDQLAQAIADDDDLDLASQLAFRDELRFRIRSEKMECGKSKMMLATAVASATDINKIRAIIIELKAARTAV</sequence>
<gene>
    <name evidence="1" type="ORF">UFOVP731_28</name>
</gene>
<name>A0A6J5P0L5_9CAUD</name>
<organism evidence="1">
    <name type="scientific">uncultured Caudovirales phage</name>
    <dbReference type="NCBI Taxonomy" id="2100421"/>
    <lineage>
        <taxon>Viruses</taxon>
        <taxon>Duplodnaviria</taxon>
        <taxon>Heunggongvirae</taxon>
        <taxon>Uroviricota</taxon>
        <taxon>Caudoviricetes</taxon>
        <taxon>Peduoviridae</taxon>
        <taxon>Maltschvirus</taxon>
        <taxon>Maltschvirus maltsch</taxon>
    </lineage>
</organism>
<protein>
    <submittedName>
        <fullName evidence="1">Uncharacterized protein</fullName>
    </submittedName>
</protein>